<reference evidence="3" key="2">
    <citation type="submission" date="2023-12" db="EMBL/GenBank/DDBJ databases">
        <authorList>
            <person name="Sun Q."/>
            <person name="Inoue M."/>
        </authorList>
    </citation>
    <scope>NUCLEOTIDE SEQUENCE</scope>
    <source>
        <strain evidence="3">JCM 17590</strain>
    </source>
</reference>
<evidence type="ECO:0000313" key="4">
    <source>
        <dbReference type="Proteomes" id="UP001415169"/>
    </source>
</evidence>
<reference evidence="3" key="1">
    <citation type="journal article" date="2014" name="Int. J. Syst. Evol. Microbiol.">
        <title>Complete genome of a new Firmicutes species belonging to the dominant human colonic microbiota ('Ruminococcus bicirculans') reveals two chromosomes and a selective capacity to utilize plant glucans.</title>
        <authorList>
            <consortium name="NISC Comparative Sequencing Program"/>
            <person name="Wegmann U."/>
            <person name="Louis P."/>
            <person name="Goesmann A."/>
            <person name="Henrissat B."/>
            <person name="Duncan S.H."/>
            <person name="Flint H.J."/>
        </authorList>
    </citation>
    <scope>NUCLEOTIDE SEQUENCE</scope>
    <source>
        <strain evidence="3">JCM 17590</strain>
    </source>
</reference>
<keyword evidence="4" id="KW-1185">Reference proteome</keyword>
<organism evidence="3 4">
    <name type="scientific">Gryllotalpicola daejeonensis</name>
    <dbReference type="NCBI Taxonomy" id="993087"/>
    <lineage>
        <taxon>Bacteria</taxon>
        <taxon>Bacillati</taxon>
        <taxon>Actinomycetota</taxon>
        <taxon>Actinomycetes</taxon>
        <taxon>Micrococcales</taxon>
        <taxon>Microbacteriaceae</taxon>
        <taxon>Gryllotalpicola</taxon>
    </lineage>
</organism>
<protein>
    <submittedName>
        <fullName evidence="3">DUF58 domain-containing protein</fullName>
    </submittedName>
</protein>
<evidence type="ECO:0000259" key="2">
    <source>
        <dbReference type="Pfam" id="PF01882"/>
    </source>
</evidence>
<name>A0ABP7ZD04_9MICO</name>
<dbReference type="EMBL" id="BAABBV010000001">
    <property type="protein sequence ID" value="GAA4154041.1"/>
    <property type="molecule type" value="Genomic_DNA"/>
</dbReference>
<dbReference type="PANTHER" id="PTHR33608">
    <property type="entry name" value="BLL2464 PROTEIN"/>
    <property type="match status" value="1"/>
</dbReference>
<dbReference type="Pfam" id="PF01882">
    <property type="entry name" value="DUF58"/>
    <property type="match status" value="1"/>
</dbReference>
<dbReference type="RefSeq" id="WP_344789792.1">
    <property type="nucleotide sequence ID" value="NZ_BAABBV010000001.1"/>
</dbReference>
<dbReference type="Proteomes" id="UP001415169">
    <property type="component" value="Unassembled WGS sequence"/>
</dbReference>
<dbReference type="PANTHER" id="PTHR33608:SF6">
    <property type="entry name" value="BLL2464 PROTEIN"/>
    <property type="match status" value="1"/>
</dbReference>
<feature type="region of interest" description="Disordered" evidence="1">
    <location>
        <begin position="161"/>
        <end position="186"/>
    </location>
</feature>
<feature type="domain" description="DUF58" evidence="2">
    <location>
        <begin position="43"/>
        <end position="285"/>
    </location>
</feature>
<gene>
    <name evidence="3" type="ORF">GCM10022286_01130</name>
</gene>
<sequence>MTTATEKLLLRLEWRVIRRLEGRIQGGYRTVHRGTGIDFAGLRAYVPGDDARHMDWNVTARLGEPHVRVFNEDRDLTAWLVLDRSASLGTGTRGADGRGMDDTLAELALALARLFGRGGNRVGALLYDEGATRVVPPGTGRAHALRIGGELARSAAGGLKPSAARGAVAGPASRPGSAARKRATRPGATTDLAAMLDRVAGLARRRSLIVVVSDFIGTGDWPHALLRLTQRHEVVALRVTDAAAGELPEAGLVIVEDAETGEQLVVDTADPVFRAGYRAGLDRHESEVVSGMRRAGVTLHRVGAERELDRVLVELVAATHHPARASTVATARLP</sequence>
<proteinExistence type="predicted"/>
<comment type="caution">
    <text evidence="3">The sequence shown here is derived from an EMBL/GenBank/DDBJ whole genome shotgun (WGS) entry which is preliminary data.</text>
</comment>
<accession>A0ABP7ZD04</accession>
<evidence type="ECO:0000313" key="3">
    <source>
        <dbReference type="EMBL" id="GAA4154041.1"/>
    </source>
</evidence>
<evidence type="ECO:0000256" key="1">
    <source>
        <dbReference type="SAM" id="MobiDB-lite"/>
    </source>
</evidence>
<dbReference type="InterPro" id="IPR002881">
    <property type="entry name" value="DUF58"/>
</dbReference>